<feature type="compositionally biased region" description="Basic and acidic residues" evidence="1">
    <location>
        <begin position="173"/>
        <end position="184"/>
    </location>
</feature>
<comment type="caution">
    <text evidence="2">The sequence shown here is derived from an EMBL/GenBank/DDBJ whole genome shotgun (WGS) entry which is preliminary data.</text>
</comment>
<protein>
    <submittedName>
        <fullName evidence="2">Uncharacterized protein</fullName>
    </submittedName>
</protein>
<reference evidence="2 3" key="1">
    <citation type="submission" date="2016-07" db="EMBL/GenBank/DDBJ databases">
        <title>Pervasive Adenine N6-methylation of Active Genes in Fungi.</title>
        <authorList>
            <consortium name="DOE Joint Genome Institute"/>
            <person name="Mondo S.J."/>
            <person name="Dannebaum R.O."/>
            <person name="Kuo R.C."/>
            <person name="Labutti K."/>
            <person name="Haridas S."/>
            <person name="Kuo A."/>
            <person name="Salamov A."/>
            <person name="Ahrendt S.R."/>
            <person name="Lipzen A."/>
            <person name="Sullivan W."/>
            <person name="Andreopoulos W.B."/>
            <person name="Clum A."/>
            <person name="Lindquist E."/>
            <person name="Daum C."/>
            <person name="Ramamoorthy G.K."/>
            <person name="Gryganskyi A."/>
            <person name="Culley D."/>
            <person name="Magnuson J.K."/>
            <person name="James T.Y."/>
            <person name="O'Malley M.A."/>
            <person name="Stajich J.E."/>
            <person name="Spatafora J.W."/>
            <person name="Visel A."/>
            <person name="Grigoriev I.V."/>
        </authorList>
    </citation>
    <scope>NUCLEOTIDE SEQUENCE [LARGE SCALE GENOMIC DNA]</scope>
    <source>
        <strain evidence="2 3">NRRL 3116</strain>
    </source>
</reference>
<feature type="compositionally biased region" description="Basic residues" evidence="1">
    <location>
        <begin position="39"/>
        <end position="48"/>
    </location>
</feature>
<name>A0A1Y2GRZ0_9FUNG</name>
<feature type="region of interest" description="Disordered" evidence="1">
    <location>
        <begin position="1"/>
        <end position="55"/>
    </location>
</feature>
<keyword evidence="3" id="KW-1185">Reference proteome</keyword>
<proteinExistence type="predicted"/>
<sequence length="197" mass="21306">MNNQKDTAGSSEPAKGDGKKRRLEYDDESENAEVTAGRKAPKRARRKAPQALTTVYMTRSRAHRLAAEAEREVNVARARNQQLEAVSRGPLNEVRPGSASVRLTQSRARGPAPLVPAPGPRPRSGSGVVIQGTGASSENKSGSSDKQSQGQKSRQVGHGSCKPSTLSQKKSRRDKDDGDKENRPPKYFTHANMLSAH</sequence>
<accession>A0A1Y2GRZ0</accession>
<dbReference type="Proteomes" id="UP000193648">
    <property type="component" value="Unassembled WGS sequence"/>
</dbReference>
<organism evidence="2 3">
    <name type="scientific">Lobosporangium transversale</name>
    <dbReference type="NCBI Taxonomy" id="64571"/>
    <lineage>
        <taxon>Eukaryota</taxon>
        <taxon>Fungi</taxon>
        <taxon>Fungi incertae sedis</taxon>
        <taxon>Mucoromycota</taxon>
        <taxon>Mortierellomycotina</taxon>
        <taxon>Mortierellomycetes</taxon>
        <taxon>Mortierellales</taxon>
        <taxon>Mortierellaceae</taxon>
        <taxon>Lobosporangium</taxon>
    </lineage>
</organism>
<dbReference type="EMBL" id="MCFF01000015">
    <property type="protein sequence ID" value="ORZ18255.1"/>
    <property type="molecule type" value="Genomic_DNA"/>
</dbReference>
<evidence type="ECO:0000313" key="2">
    <source>
        <dbReference type="EMBL" id="ORZ18255.1"/>
    </source>
</evidence>
<dbReference type="AlphaFoldDB" id="A0A1Y2GRZ0"/>
<gene>
    <name evidence="2" type="ORF">BCR41DRAFT_395496</name>
</gene>
<feature type="compositionally biased region" description="Polar residues" evidence="1">
    <location>
        <begin position="1"/>
        <end position="10"/>
    </location>
</feature>
<dbReference type="GeneID" id="33570580"/>
<evidence type="ECO:0000313" key="3">
    <source>
        <dbReference type="Proteomes" id="UP000193648"/>
    </source>
</evidence>
<feature type="compositionally biased region" description="Low complexity" evidence="1">
    <location>
        <begin position="140"/>
        <end position="153"/>
    </location>
</feature>
<dbReference type="InParanoid" id="A0A1Y2GRZ0"/>
<feature type="region of interest" description="Disordered" evidence="1">
    <location>
        <begin position="81"/>
        <end position="197"/>
    </location>
</feature>
<evidence type="ECO:0000256" key="1">
    <source>
        <dbReference type="SAM" id="MobiDB-lite"/>
    </source>
</evidence>
<dbReference type="RefSeq" id="XP_021882050.1">
    <property type="nucleotide sequence ID" value="XM_022028737.1"/>
</dbReference>